<evidence type="ECO:0000313" key="3">
    <source>
        <dbReference type="Proteomes" id="UP000789901"/>
    </source>
</evidence>
<proteinExistence type="predicted"/>
<dbReference type="Proteomes" id="UP000789901">
    <property type="component" value="Unassembled WGS sequence"/>
</dbReference>
<sequence>MRKEKEKNNQHTYLGSRKTEDGHRSALIAPKGTLVVLTNNSTLGKDLASHSTDLNKDQNH</sequence>
<accession>A0ABN7UW63</accession>
<protein>
    <submittedName>
        <fullName evidence="2">13510_t:CDS:1</fullName>
    </submittedName>
</protein>
<dbReference type="EMBL" id="CAJVQB010006573">
    <property type="protein sequence ID" value="CAG8687565.1"/>
    <property type="molecule type" value="Genomic_DNA"/>
</dbReference>
<name>A0ABN7UW63_GIGMA</name>
<organism evidence="2 3">
    <name type="scientific">Gigaspora margarita</name>
    <dbReference type="NCBI Taxonomy" id="4874"/>
    <lineage>
        <taxon>Eukaryota</taxon>
        <taxon>Fungi</taxon>
        <taxon>Fungi incertae sedis</taxon>
        <taxon>Mucoromycota</taxon>
        <taxon>Glomeromycotina</taxon>
        <taxon>Glomeromycetes</taxon>
        <taxon>Diversisporales</taxon>
        <taxon>Gigasporaceae</taxon>
        <taxon>Gigaspora</taxon>
    </lineage>
</organism>
<evidence type="ECO:0000313" key="2">
    <source>
        <dbReference type="EMBL" id="CAG8687565.1"/>
    </source>
</evidence>
<reference evidence="2 3" key="1">
    <citation type="submission" date="2021-06" db="EMBL/GenBank/DDBJ databases">
        <authorList>
            <person name="Kallberg Y."/>
            <person name="Tangrot J."/>
            <person name="Rosling A."/>
        </authorList>
    </citation>
    <scope>NUCLEOTIDE SEQUENCE [LARGE SCALE GENOMIC DNA]</scope>
    <source>
        <strain evidence="2 3">120-4 pot B 10/14</strain>
    </source>
</reference>
<gene>
    <name evidence="2" type="ORF">GMARGA_LOCUS11296</name>
</gene>
<comment type="caution">
    <text evidence="2">The sequence shown here is derived from an EMBL/GenBank/DDBJ whole genome shotgun (WGS) entry which is preliminary data.</text>
</comment>
<evidence type="ECO:0000256" key="1">
    <source>
        <dbReference type="SAM" id="MobiDB-lite"/>
    </source>
</evidence>
<keyword evidence="3" id="KW-1185">Reference proteome</keyword>
<feature type="region of interest" description="Disordered" evidence="1">
    <location>
        <begin position="1"/>
        <end position="24"/>
    </location>
</feature>